<feature type="domain" description="P5A-ATPase transmembrane helical hairpin" evidence="8">
    <location>
        <begin position="16"/>
        <end position="84"/>
    </location>
</feature>
<evidence type="ECO:0000256" key="6">
    <source>
        <dbReference type="ARBA" id="ARBA00022967"/>
    </source>
</evidence>
<evidence type="ECO:0000256" key="2">
    <source>
        <dbReference type="ARBA" id="ARBA00022723"/>
    </source>
</evidence>
<keyword evidence="7" id="KW-0812">Transmembrane</keyword>
<dbReference type="EMBL" id="UYRV01023199">
    <property type="protein sequence ID" value="VDK73197.1"/>
    <property type="molecule type" value="Genomic_DNA"/>
</dbReference>
<dbReference type="GO" id="GO:0046872">
    <property type="term" value="F:metal ion binding"/>
    <property type="evidence" value="ECO:0007669"/>
    <property type="project" value="UniProtKB-KW"/>
</dbReference>
<dbReference type="Pfam" id="PF23143">
    <property type="entry name" value="2TM_P5A-ATPase"/>
    <property type="match status" value="1"/>
</dbReference>
<reference evidence="9 10" key="1">
    <citation type="submission" date="2018-11" db="EMBL/GenBank/DDBJ databases">
        <authorList>
            <consortium name="Pathogen Informatics"/>
        </authorList>
    </citation>
    <scope>NUCLEOTIDE SEQUENCE [LARGE SCALE GENOMIC DNA]</scope>
</reference>
<dbReference type="GO" id="GO:0005524">
    <property type="term" value="F:ATP binding"/>
    <property type="evidence" value="ECO:0007669"/>
    <property type="project" value="UniProtKB-KW"/>
</dbReference>
<keyword evidence="10" id="KW-1185">Reference proteome</keyword>
<protein>
    <recommendedName>
        <fullName evidence="8">P5A-ATPase transmembrane helical hairpin domain-containing protein</fullName>
    </recommendedName>
</protein>
<dbReference type="Proteomes" id="UP000271889">
    <property type="component" value="Unassembled WGS sequence"/>
</dbReference>
<keyword evidence="7" id="KW-0472">Membrane</keyword>
<evidence type="ECO:0000256" key="5">
    <source>
        <dbReference type="ARBA" id="ARBA00022842"/>
    </source>
</evidence>
<evidence type="ECO:0000256" key="4">
    <source>
        <dbReference type="ARBA" id="ARBA00022840"/>
    </source>
</evidence>
<accession>A0A3P6SLK4</accession>
<evidence type="ECO:0000256" key="1">
    <source>
        <dbReference type="ARBA" id="ARBA00004141"/>
    </source>
</evidence>
<dbReference type="PANTHER" id="PTHR45630:SF7">
    <property type="entry name" value="ENDOPLASMIC RETICULUM TRANSMEMBRANE HELIX TRANSLOCASE"/>
    <property type="match status" value="1"/>
</dbReference>
<keyword evidence="5" id="KW-0460">Magnesium</keyword>
<organism evidence="9 10">
    <name type="scientific">Cylicostephanus goldi</name>
    <name type="common">Nematode worm</name>
    <dbReference type="NCBI Taxonomy" id="71465"/>
    <lineage>
        <taxon>Eukaryota</taxon>
        <taxon>Metazoa</taxon>
        <taxon>Ecdysozoa</taxon>
        <taxon>Nematoda</taxon>
        <taxon>Chromadorea</taxon>
        <taxon>Rhabditida</taxon>
        <taxon>Rhabditina</taxon>
        <taxon>Rhabditomorpha</taxon>
        <taxon>Strongyloidea</taxon>
        <taxon>Strongylidae</taxon>
        <taxon>Cylicostephanus</taxon>
    </lineage>
</organism>
<dbReference type="PANTHER" id="PTHR45630">
    <property type="entry name" value="CATION-TRANSPORTING ATPASE-RELATED"/>
    <property type="match status" value="1"/>
</dbReference>
<keyword evidence="6" id="KW-1278">Translocase</keyword>
<evidence type="ECO:0000313" key="9">
    <source>
        <dbReference type="EMBL" id="VDK73197.1"/>
    </source>
</evidence>
<keyword evidence="7" id="KW-1133">Transmembrane helix</keyword>
<keyword evidence="3" id="KW-0547">Nucleotide-binding</keyword>
<gene>
    <name evidence="9" type="ORF">CGOC_LOCUS6915</name>
</gene>
<name>A0A3P6SLK4_CYLGO</name>
<dbReference type="GO" id="GO:0006874">
    <property type="term" value="P:intracellular calcium ion homeostasis"/>
    <property type="evidence" value="ECO:0007669"/>
    <property type="project" value="TreeGrafter"/>
</dbReference>
<sequence>MAVDALVESITTYCSRPIWAHLYATPFAVLYASWFYIWSSAYGYEEYYELGLIGAAIIGLLQALVILFSHWFVGVKCALSCVYEKDPHKATLVKVVPTPNNGWAELVPLRRTRVIGPLFLQFISMAYIHVQRAGCTKVWFEFQKIHYTLDPETNTFSTVVFDSHRPMKYYQQSRGVESDEQLEETKYLYG</sequence>
<dbReference type="AlphaFoldDB" id="A0A3P6SLK4"/>
<keyword evidence="2" id="KW-0479">Metal-binding</keyword>
<evidence type="ECO:0000256" key="3">
    <source>
        <dbReference type="ARBA" id="ARBA00022741"/>
    </source>
</evidence>
<dbReference type="OrthoDB" id="48943at2759"/>
<feature type="non-terminal residue" evidence="9">
    <location>
        <position position="190"/>
    </location>
</feature>
<comment type="subcellular location">
    <subcellularLocation>
        <location evidence="1">Membrane</location>
        <topology evidence="1">Multi-pass membrane protein</topology>
    </subcellularLocation>
</comment>
<feature type="transmembrane region" description="Helical" evidence="7">
    <location>
        <begin position="18"/>
        <end position="38"/>
    </location>
</feature>
<dbReference type="GO" id="GO:0005789">
    <property type="term" value="C:endoplasmic reticulum membrane"/>
    <property type="evidence" value="ECO:0007669"/>
    <property type="project" value="TreeGrafter"/>
</dbReference>
<dbReference type="GO" id="GO:0015662">
    <property type="term" value="F:P-type ion transporter activity"/>
    <property type="evidence" value="ECO:0007669"/>
    <property type="project" value="TreeGrafter"/>
</dbReference>
<dbReference type="GO" id="GO:0019829">
    <property type="term" value="F:ATPase-coupled monoatomic cation transmembrane transporter activity"/>
    <property type="evidence" value="ECO:0007669"/>
    <property type="project" value="TreeGrafter"/>
</dbReference>
<proteinExistence type="predicted"/>
<dbReference type="InterPro" id="IPR057255">
    <property type="entry name" value="2TM_P5A-ATPase"/>
</dbReference>
<evidence type="ECO:0000259" key="8">
    <source>
        <dbReference type="Pfam" id="PF23143"/>
    </source>
</evidence>
<evidence type="ECO:0000313" key="10">
    <source>
        <dbReference type="Proteomes" id="UP000271889"/>
    </source>
</evidence>
<evidence type="ECO:0000256" key="7">
    <source>
        <dbReference type="SAM" id="Phobius"/>
    </source>
</evidence>
<dbReference type="InterPro" id="IPR006544">
    <property type="entry name" value="P-type_TPase_V"/>
</dbReference>
<feature type="transmembrane region" description="Helical" evidence="7">
    <location>
        <begin position="50"/>
        <end position="73"/>
    </location>
</feature>
<keyword evidence="4" id="KW-0067">ATP-binding</keyword>